<keyword evidence="9" id="KW-1185">Reference proteome</keyword>
<dbReference type="AlphaFoldDB" id="A0A6V8HIR4"/>
<keyword evidence="4" id="KW-0378">Hydrolase</keyword>
<evidence type="ECO:0000259" key="7">
    <source>
        <dbReference type="Pfam" id="PF07687"/>
    </source>
</evidence>
<comment type="similarity">
    <text evidence="2">Belongs to the peptidase M20A family.</text>
</comment>
<feature type="domain" description="Peptidase M20 dimerisation" evidence="7">
    <location>
        <begin position="231"/>
        <end position="336"/>
    </location>
</feature>
<dbReference type="Gene3D" id="3.30.70.360">
    <property type="match status" value="1"/>
</dbReference>
<dbReference type="PROSITE" id="PS00758">
    <property type="entry name" value="ARGE_DAPE_CPG2_1"/>
    <property type="match status" value="1"/>
</dbReference>
<reference evidence="9" key="1">
    <citation type="journal article" date="2015" name="Genome Announc.">
        <title>Draft genome sequence of Talaromyces cellulolyticus strain Y-94, a source of lignocellulosic biomass-degrading enzymes.</title>
        <authorList>
            <person name="Fujii T."/>
            <person name="Koike H."/>
            <person name="Sawayama S."/>
            <person name="Yano S."/>
            <person name="Inoue H."/>
        </authorList>
    </citation>
    <scope>NUCLEOTIDE SEQUENCE [LARGE SCALE GENOMIC DNA]</scope>
    <source>
        <strain evidence="9">Y-94</strain>
    </source>
</reference>
<keyword evidence="6" id="KW-0732">Signal</keyword>
<dbReference type="GO" id="GO:0046872">
    <property type="term" value="F:metal ion binding"/>
    <property type="evidence" value="ECO:0007669"/>
    <property type="project" value="UniProtKB-KW"/>
</dbReference>
<evidence type="ECO:0000256" key="6">
    <source>
        <dbReference type="SAM" id="SignalP"/>
    </source>
</evidence>
<evidence type="ECO:0000256" key="1">
    <source>
        <dbReference type="ARBA" id="ARBA00001947"/>
    </source>
</evidence>
<dbReference type="Pfam" id="PF07687">
    <property type="entry name" value="M20_dimer"/>
    <property type="match status" value="1"/>
</dbReference>
<dbReference type="InterPro" id="IPR002933">
    <property type="entry name" value="Peptidase_M20"/>
</dbReference>
<evidence type="ECO:0000313" key="8">
    <source>
        <dbReference type="EMBL" id="GAM41711.1"/>
    </source>
</evidence>
<sequence length="436" mass="46503">MKSFTAFFLAIDAAFGATGVLLPLSETQNPLRLSLDDGRHVSNTILDNIIDSSPLLSFHRDIVNIESISGNEADVGDYIIRFLESKNFTVVKQPVSTEGQERFNIYAYLGNNSSPDILVTSHIDTVPPYVPYQLSHPDIADTDGQIDRRAVRIHGRGTVDAKGSVAAQIFAVLETLQHTANASLALLFVVGEENSGVGMTTFSNSEYNAPSPKSFQTVIFGEPTELNLVSGHKGGFGLILTATGKAAHSGYPWLGRNAISLLLPVANLIENLGNVPVEEGGLPGSSKYGNTTVNLGLIQGGIAGNVVPASAHASFLVRLASGTPEKAKRTISNAVRKFTGGNPDIQVAFTSSGTSPVDLDVDVEGFNVTTVNYGTDVPHLAIHERAGRKVKRYLYGPGSILVAHSDIEAVTVGELEDAVKGYRRLIEHALSKDNTR</sequence>
<comment type="cofactor">
    <cofactor evidence="1">
        <name>Zn(2+)</name>
        <dbReference type="ChEBI" id="CHEBI:29105"/>
    </cofactor>
</comment>
<dbReference type="InterPro" id="IPR001261">
    <property type="entry name" value="ArgE/DapE_CS"/>
</dbReference>
<dbReference type="InterPro" id="IPR050072">
    <property type="entry name" value="Peptidase_M20A"/>
</dbReference>
<evidence type="ECO:0000313" key="9">
    <source>
        <dbReference type="Proteomes" id="UP000053095"/>
    </source>
</evidence>
<evidence type="ECO:0000256" key="3">
    <source>
        <dbReference type="ARBA" id="ARBA00022723"/>
    </source>
</evidence>
<evidence type="ECO:0000256" key="5">
    <source>
        <dbReference type="ARBA" id="ARBA00022833"/>
    </source>
</evidence>
<feature type="signal peptide" evidence="6">
    <location>
        <begin position="1"/>
        <end position="16"/>
    </location>
</feature>
<dbReference type="InterPro" id="IPR011650">
    <property type="entry name" value="Peptidase_M20_dimer"/>
</dbReference>
<dbReference type="GO" id="GO:0016787">
    <property type="term" value="F:hydrolase activity"/>
    <property type="evidence" value="ECO:0007669"/>
    <property type="project" value="UniProtKB-KW"/>
</dbReference>
<keyword evidence="3" id="KW-0479">Metal-binding</keyword>
<dbReference type="InterPro" id="IPR036264">
    <property type="entry name" value="Bact_exopeptidase_dim_dom"/>
</dbReference>
<organism evidence="8 9">
    <name type="scientific">Talaromyces pinophilus</name>
    <name type="common">Penicillium pinophilum</name>
    <dbReference type="NCBI Taxonomy" id="128442"/>
    <lineage>
        <taxon>Eukaryota</taxon>
        <taxon>Fungi</taxon>
        <taxon>Dikarya</taxon>
        <taxon>Ascomycota</taxon>
        <taxon>Pezizomycotina</taxon>
        <taxon>Eurotiomycetes</taxon>
        <taxon>Eurotiomycetidae</taxon>
        <taxon>Eurotiales</taxon>
        <taxon>Trichocomaceae</taxon>
        <taxon>Talaromyces</taxon>
        <taxon>Talaromyces sect. Talaromyces</taxon>
    </lineage>
</organism>
<keyword evidence="5" id="KW-0862">Zinc</keyword>
<proteinExistence type="inferred from homology"/>
<dbReference type="PANTHER" id="PTHR43808">
    <property type="entry name" value="ACETYLORNITHINE DEACETYLASE"/>
    <property type="match status" value="1"/>
</dbReference>
<dbReference type="PANTHER" id="PTHR43808:SF8">
    <property type="entry name" value="PEPTIDASE M20 DIMERISATION DOMAIN-CONTAINING PROTEIN"/>
    <property type="match status" value="1"/>
</dbReference>
<dbReference type="Gene3D" id="3.40.630.10">
    <property type="entry name" value="Zn peptidases"/>
    <property type="match status" value="1"/>
</dbReference>
<dbReference type="Pfam" id="PF01546">
    <property type="entry name" value="Peptidase_M20"/>
    <property type="match status" value="1"/>
</dbReference>
<name>A0A6V8HIR4_TALPI</name>
<gene>
    <name evidence="8" type="ORF">TCE0_042f15036</name>
</gene>
<dbReference type="PROSITE" id="PS00759">
    <property type="entry name" value="ARGE_DAPE_CPG2_2"/>
    <property type="match status" value="1"/>
</dbReference>
<dbReference type="Proteomes" id="UP000053095">
    <property type="component" value="Unassembled WGS sequence"/>
</dbReference>
<accession>A0A6V8HIR4</accession>
<dbReference type="EMBL" id="DF933838">
    <property type="protein sequence ID" value="GAM41711.1"/>
    <property type="molecule type" value="Genomic_DNA"/>
</dbReference>
<protein>
    <recommendedName>
        <fullName evidence="7">Peptidase M20 dimerisation domain-containing protein</fullName>
    </recommendedName>
</protein>
<evidence type="ECO:0000256" key="4">
    <source>
        <dbReference type="ARBA" id="ARBA00022801"/>
    </source>
</evidence>
<feature type="chain" id="PRO_5028353490" description="Peptidase M20 dimerisation domain-containing protein" evidence="6">
    <location>
        <begin position="17"/>
        <end position="436"/>
    </location>
</feature>
<dbReference type="SUPFAM" id="SSF53187">
    <property type="entry name" value="Zn-dependent exopeptidases"/>
    <property type="match status" value="1"/>
</dbReference>
<evidence type="ECO:0000256" key="2">
    <source>
        <dbReference type="ARBA" id="ARBA00006247"/>
    </source>
</evidence>
<dbReference type="SUPFAM" id="SSF55031">
    <property type="entry name" value="Bacterial exopeptidase dimerisation domain"/>
    <property type="match status" value="1"/>
</dbReference>
<dbReference type="CDD" id="cd05652">
    <property type="entry name" value="M20_ArgE_DapE-like_fungal"/>
    <property type="match status" value="1"/>
</dbReference>
<comment type="caution">
    <text evidence="8">The sequence shown here is derived from an EMBL/GenBank/DDBJ whole genome shotgun (WGS) entry which is preliminary data.</text>
</comment>